<name>A0A5N6RTB3_9ROSI</name>
<evidence type="ECO:0000256" key="3">
    <source>
        <dbReference type="ARBA" id="ARBA00022842"/>
    </source>
</evidence>
<dbReference type="InterPro" id="IPR008930">
    <property type="entry name" value="Terpenoid_cyclase/PrenylTrfase"/>
</dbReference>
<dbReference type="InterPro" id="IPR005630">
    <property type="entry name" value="Terpene_synthase_metal-bd"/>
</dbReference>
<dbReference type="GO" id="GO:0016102">
    <property type="term" value="P:diterpenoid biosynthetic process"/>
    <property type="evidence" value="ECO:0007669"/>
    <property type="project" value="InterPro"/>
</dbReference>
<dbReference type="PANTHER" id="PTHR31225">
    <property type="entry name" value="OS04G0344100 PROTEIN-RELATED"/>
    <property type="match status" value="1"/>
</dbReference>
<gene>
    <name evidence="7" type="ORF">FH972_020464</name>
</gene>
<dbReference type="Pfam" id="PF01397">
    <property type="entry name" value="Terpene_synth"/>
    <property type="match status" value="1"/>
</dbReference>
<accession>A0A5N6RTB3</accession>
<dbReference type="GO" id="GO:0000287">
    <property type="term" value="F:magnesium ion binding"/>
    <property type="evidence" value="ECO:0007669"/>
    <property type="project" value="InterPro"/>
</dbReference>
<dbReference type="InterPro" id="IPR008949">
    <property type="entry name" value="Isoprenoid_synthase_dom_sf"/>
</dbReference>
<evidence type="ECO:0000313" key="8">
    <source>
        <dbReference type="Proteomes" id="UP000327013"/>
    </source>
</evidence>
<sequence length="550" mass="63781">MSGEAMSETNRRSANFQPSIWGDHFLTYASEETDYHEKIKQQVEESKEKVRKMLVAPGEKSSQKLSLIDAIQRLGVAYHLENEIQEILQQLHKTFHDGADREDDDDDLCTVALRFRLLRQHGYSISCDMFTKFKDNKGNFKESLINNVTGMLSLYEAAHLRVHGEDILEEALVFTTTHLELVASHLSPLLASQVSHALKQPIHKGLPRLEARYHFSIYPQDVSHNEVLLTFAKLDFNLLQKLHQKELSEITRWWKECNFSRELPFIRDRVVECYFWILGVYFEPEYLLARRILTKVIAMTSIIDDIYDVYGTLEELELFTEAIERWDIGSIDRLPKYMKVCYRALLDVYNEMDQKIGEGRSYRARYAREAMKNQVRAYFHEAKWFHKKHIPTMDEYMRIALVTSAYSMLATTSLVGMGDIVTKDAFEWLFCDPKMVRASAVVCRLMDDIVSHKFEQKRGHSASAVECYMVQHGATEEEAGDEFRKEITDAWKDINEECLYPTTVPMPVVTRILNLTRVIDVVYKDEDGYTHAGIVLKDFVASLLVDPVPL</sequence>
<dbReference type="AlphaFoldDB" id="A0A5N6RTB3"/>
<dbReference type="SUPFAM" id="SSF48576">
    <property type="entry name" value="Terpenoid synthases"/>
    <property type="match status" value="1"/>
</dbReference>
<dbReference type="FunFam" id="1.50.10.130:FF:000001">
    <property type="entry name" value="Isoprene synthase, chloroplastic"/>
    <property type="match status" value="1"/>
</dbReference>
<dbReference type="SFLD" id="SFLDS00005">
    <property type="entry name" value="Isoprenoid_Synthase_Type_I"/>
    <property type="match status" value="1"/>
</dbReference>
<evidence type="ECO:0000259" key="6">
    <source>
        <dbReference type="Pfam" id="PF03936"/>
    </source>
</evidence>
<dbReference type="CDD" id="cd00684">
    <property type="entry name" value="Terpene_cyclase_plant_C1"/>
    <property type="match status" value="1"/>
</dbReference>
<reference evidence="7 8" key="1">
    <citation type="submission" date="2019-06" db="EMBL/GenBank/DDBJ databases">
        <title>A chromosomal-level reference genome of Carpinus fangiana (Coryloideae, Betulaceae).</title>
        <authorList>
            <person name="Yang X."/>
            <person name="Wang Z."/>
            <person name="Zhang L."/>
            <person name="Hao G."/>
            <person name="Liu J."/>
            <person name="Yang Y."/>
        </authorList>
    </citation>
    <scope>NUCLEOTIDE SEQUENCE [LARGE SCALE GENOMIC DNA]</scope>
    <source>
        <strain evidence="7">Cfa_2016G</strain>
        <tissue evidence="7">Leaf</tissue>
    </source>
</reference>
<organism evidence="7 8">
    <name type="scientific">Carpinus fangiana</name>
    <dbReference type="NCBI Taxonomy" id="176857"/>
    <lineage>
        <taxon>Eukaryota</taxon>
        <taxon>Viridiplantae</taxon>
        <taxon>Streptophyta</taxon>
        <taxon>Embryophyta</taxon>
        <taxon>Tracheophyta</taxon>
        <taxon>Spermatophyta</taxon>
        <taxon>Magnoliopsida</taxon>
        <taxon>eudicotyledons</taxon>
        <taxon>Gunneridae</taxon>
        <taxon>Pentapetalae</taxon>
        <taxon>rosids</taxon>
        <taxon>fabids</taxon>
        <taxon>Fagales</taxon>
        <taxon>Betulaceae</taxon>
        <taxon>Carpinus</taxon>
    </lineage>
</organism>
<dbReference type="SFLD" id="SFLDG01019">
    <property type="entry name" value="Terpene_Cyclase_Like_1_C_Termi"/>
    <property type="match status" value="1"/>
</dbReference>
<dbReference type="InterPro" id="IPR034741">
    <property type="entry name" value="Terpene_cyclase-like_1_C"/>
</dbReference>
<feature type="domain" description="Terpene synthase N-terminal" evidence="5">
    <location>
        <begin position="20"/>
        <end position="198"/>
    </location>
</feature>
<dbReference type="Pfam" id="PF03936">
    <property type="entry name" value="Terpene_synth_C"/>
    <property type="match status" value="1"/>
</dbReference>
<dbReference type="FunFam" id="1.10.600.10:FF:000007">
    <property type="entry name" value="Isoprene synthase, chloroplastic"/>
    <property type="match status" value="1"/>
</dbReference>
<dbReference type="GO" id="GO:0010333">
    <property type="term" value="F:terpene synthase activity"/>
    <property type="evidence" value="ECO:0007669"/>
    <property type="project" value="InterPro"/>
</dbReference>
<keyword evidence="2" id="KW-0479">Metal-binding</keyword>
<evidence type="ECO:0000256" key="2">
    <source>
        <dbReference type="ARBA" id="ARBA00022723"/>
    </source>
</evidence>
<proteinExistence type="predicted"/>
<dbReference type="EMBL" id="CM017328">
    <property type="protein sequence ID" value="KAE8125686.1"/>
    <property type="molecule type" value="Genomic_DNA"/>
</dbReference>
<dbReference type="PANTHER" id="PTHR31225:SF221">
    <property type="entry name" value="(-)-GERMACRENE D SYNTHASE"/>
    <property type="match status" value="1"/>
</dbReference>
<evidence type="ECO:0000256" key="1">
    <source>
        <dbReference type="ARBA" id="ARBA00001946"/>
    </source>
</evidence>
<dbReference type="InterPro" id="IPR001906">
    <property type="entry name" value="Terpene_synth_N"/>
</dbReference>
<evidence type="ECO:0000313" key="7">
    <source>
        <dbReference type="EMBL" id="KAE8125686.1"/>
    </source>
</evidence>
<dbReference type="OrthoDB" id="1877784at2759"/>
<dbReference type="Gene3D" id="1.50.10.130">
    <property type="entry name" value="Terpene synthase, N-terminal domain"/>
    <property type="match status" value="1"/>
</dbReference>
<dbReference type="InterPro" id="IPR050148">
    <property type="entry name" value="Terpene_synthase-like"/>
</dbReference>
<comment type="cofactor">
    <cofactor evidence="1">
        <name>Mg(2+)</name>
        <dbReference type="ChEBI" id="CHEBI:18420"/>
    </cofactor>
</comment>
<dbReference type="Proteomes" id="UP000327013">
    <property type="component" value="Chromosome 8"/>
</dbReference>
<dbReference type="InterPro" id="IPR044814">
    <property type="entry name" value="Terpene_cyclase_plant_C1"/>
</dbReference>
<feature type="domain" description="Terpene synthase metal-binding" evidence="6">
    <location>
        <begin position="255"/>
        <end position="493"/>
    </location>
</feature>
<keyword evidence="8" id="KW-1185">Reference proteome</keyword>
<evidence type="ECO:0000259" key="5">
    <source>
        <dbReference type="Pfam" id="PF01397"/>
    </source>
</evidence>
<protein>
    <recommendedName>
        <fullName evidence="9">Terpene synthase N-terminal domain-containing protein</fullName>
    </recommendedName>
</protein>
<dbReference type="InterPro" id="IPR036965">
    <property type="entry name" value="Terpene_synth_N_sf"/>
</dbReference>
<keyword evidence="3" id="KW-0460">Magnesium</keyword>
<dbReference type="Gene3D" id="1.10.600.10">
    <property type="entry name" value="Farnesyl Diphosphate Synthase"/>
    <property type="match status" value="1"/>
</dbReference>
<evidence type="ECO:0000256" key="4">
    <source>
        <dbReference type="ARBA" id="ARBA00023239"/>
    </source>
</evidence>
<evidence type="ECO:0008006" key="9">
    <source>
        <dbReference type="Google" id="ProtNLM"/>
    </source>
</evidence>
<keyword evidence="4" id="KW-0456">Lyase</keyword>
<dbReference type="SUPFAM" id="SSF48239">
    <property type="entry name" value="Terpenoid cyclases/Protein prenyltransferases"/>
    <property type="match status" value="1"/>
</dbReference>